<feature type="compositionally biased region" description="Acidic residues" evidence="1">
    <location>
        <begin position="38"/>
        <end position="47"/>
    </location>
</feature>
<name>A0A4R7I4J7_9ACTN</name>
<dbReference type="EMBL" id="SOAU01000001">
    <property type="protein sequence ID" value="TDT18602.1"/>
    <property type="molecule type" value="Genomic_DNA"/>
</dbReference>
<protein>
    <recommendedName>
        <fullName evidence="5">LytR cell envelope-related transcriptional attenuator</fullName>
    </recommendedName>
</protein>
<keyword evidence="2" id="KW-0732">Signal</keyword>
<feature type="signal peptide" evidence="2">
    <location>
        <begin position="1"/>
        <end position="22"/>
    </location>
</feature>
<organism evidence="3 4">
    <name type="scientific">Ilumatobacter fluminis</name>
    <dbReference type="NCBI Taxonomy" id="467091"/>
    <lineage>
        <taxon>Bacteria</taxon>
        <taxon>Bacillati</taxon>
        <taxon>Actinomycetota</taxon>
        <taxon>Acidimicrobiia</taxon>
        <taxon>Acidimicrobiales</taxon>
        <taxon>Ilumatobacteraceae</taxon>
        <taxon>Ilumatobacter</taxon>
    </lineage>
</organism>
<evidence type="ECO:0000313" key="3">
    <source>
        <dbReference type="EMBL" id="TDT18602.1"/>
    </source>
</evidence>
<reference evidence="3 4" key="1">
    <citation type="submission" date="2019-03" db="EMBL/GenBank/DDBJ databases">
        <title>Sequencing the genomes of 1000 actinobacteria strains.</title>
        <authorList>
            <person name="Klenk H.-P."/>
        </authorList>
    </citation>
    <scope>NUCLEOTIDE SEQUENCE [LARGE SCALE GENOMIC DNA]</scope>
    <source>
        <strain evidence="3 4">DSM 18936</strain>
    </source>
</reference>
<sequence length="168" mass="17150">MSKRVWHSTLGLALIASLAACGGGDDEPAAEPAASAEESADSADDAVSDTTVTAETVDEGGSGLIAASQSCLESAGMTVTAPDESNTGMNDDMRANLGIVDMVVWSKGAGWGGTVEAYGSSEQADVAEAGYTDSDWGYEVGRVDDIVFRSTGNPDDITEITTCLEQNG</sequence>
<dbReference type="PROSITE" id="PS51257">
    <property type="entry name" value="PROKAR_LIPOPROTEIN"/>
    <property type="match status" value="1"/>
</dbReference>
<feature type="chain" id="PRO_5039532896" description="LytR cell envelope-related transcriptional attenuator" evidence="2">
    <location>
        <begin position="23"/>
        <end position="168"/>
    </location>
</feature>
<keyword evidence="4" id="KW-1185">Reference proteome</keyword>
<comment type="caution">
    <text evidence="3">The sequence shown here is derived from an EMBL/GenBank/DDBJ whole genome shotgun (WGS) entry which is preliminary data.</text>
</comment>
<gene>
    <name evidence="3" type="ORF">BDK89_4230</name>
</gene>
<evidence type="ECO:0000313" key="4">
    <source>
        <dbReference type="Proteomes" id="UP000294558"/>
    </source>
</evidence>
<dbReference type="RefSeq" id="WP_133870809.1">
    <property type="nucleotide sequence ID" value="NZ_SOAU01000001.1"/>
</dbReference>
<feature type="region of interest" description="Disordered" evidence="1">
    <location>
        <begin position="23"/>
        <end position="63"/>
    </location>
</feature>
<evidence type="ECO:0000256" key="2">
    <source>
        <dbReference type="SAM" id="SignalP"/>
    </source>
</evidence>
<proteinExistence type="predicted"/>
<accession>A0A4R7I4J7</accession>
<evidence type="ECO:0000256" key="1">
    <source>
        <dbReference type="SAM" id="MobiDB-lite"/>
    </source>
</evidence>
<dbReference type="Proteomes" id="UP000294558">
    <property type="component" value="Unassembled WGS sequence"/>
</dbReference>
<dbReference type="AlphaFoldDB" id="A0A4R7I4J7"/>
<evidence type="ECO:0008006" key="5">
    <source>
        <dbReference type="Google" id="ProtNLM"/>
    </source>
</evidence>